<dbReference type="AlphaFoldDB" id="A0A6P1MCB8"/>
<proteinExistence type="predicted"/>
<evidence type="ECO:0000256" key="5">
    <source>
        <dbReference type="ARBA" id="ARBA00023136"/>
    </source>
</evidence>
<keyword evidence="2" id="KW-1003">Cell membrane</keyword>
<protein>
    <submittedName>
        <fullName evidence="7">LptF/LptG family permease</fullName>
    </submittedName>
</protein>
<feature type="transmembrane region" description="Helical" evidence="6">
    <location>
        <begin position="305"/>
        <end position="325"/>
    </location>
</feature>
<reference evidence="7 8" key="1">
    <citation type="submission" date="2020-01" db="EMBL/GenBank/DDBJ databases">
        <title>Ponticoccus aerotolerans gen. nov., sp. nov., an anaerobic bacterium and proposal of Ponticoccusceae fam. nov., Ponticoccusles ord. nov. and Ponticoccuse classis nov. in the phylum Kiritimatiellaeota.</title>
        <authorList>
            <person name="Zhou L.Y."/>
            <person name="Du Z.J."/>
        </authorList>
    </citation>
    <scope>NUCLEOTIDE SEQUENCE [LARGE SCALE GENOMIC DNA]</scope>
    <source>
        <strain evidence="7 8">S-5007</strain>
    </source>
</reference>
<dbReference type="GO" id="GO:0015920">
    <property type="term" value="P:lipopolysaccharide transport"/>
    <property type="evidence" value="ECO:0007669"/>
    <property type="project" value="TreeGrafter"/>
</dbReference>
<gene>
    <name evidence="7" type="ORF">GT409_15335</name>
</gene>
<keyword evidence="3 6" id="KW-0812">Transmembrane</keyword>
<dbReference type="PANTHER" id="PTHR33529:SF2">
    <property type="entry name" value="LIPOPOLYSACCHARIDE EXPORT SYSTEM PERMEASE PROTEIN LPTG"/>
    <property type="match status" value="1"/>
</dbReference>
<comment type="subcellular location">
    <subcellularLocation>
        <location evidence="1">Cell membrane</location>
        <topology evidence="1">Multi-pass membrane protein</topology>
    </subcellularLocation>
</comment>
<feature type="transmembrane region" description="Helical" evidence="6">
    <location>
        <begin position="280"/>
        <end position="298"/>
    </location>
</feature>
<feature type="transmembrane region" description="Helical" evidence="6">
    <location>
        <begin position="12"/>
        <end position="29"/>
    </location>
</feature>
<sequence>MKILTKYLLKSLIWPLFYCLLGFSLLFIINDLFDNFSDFLGSDIRPSEILYYYVLLLPPALVLILPACLLLAMLYSLSQLTRHSEITAMRAGGVSIYRIIMPFIGVGLLATLVCFLINEKIAPNAGYRAEQFRNYQTGGRLDETFFAENIALKDGGNDWYVQRMDTRDQSLYNVRLVQPLADGSGEIKYEAEKALWLDGTWWFMNATVQRYDEHGDLAGAPEMIMQKEMYTLTETPQTFMSEVKEPRYLSSREMKRYLESKKMISDSSRSRLLVDLHARLATPLVCFIVTLIGVPVGAHTGRRGAFAGIMIAMSLFFVFYALQLLSQYIAKQELMPAFLGGWLPVILFVVITPFMIYRMR</sequence>
<dbReference type="KEGG" id="taer:GT409_15335"/>
<evidence type="ECO:0000256" key="2">
    <source>
        <dbReference type="ARBA" id="ARBA00022475"/>
    </source>
</evidence>
<dbReference type="Pfam" id="PF03739">
    <property type="entry name" value="LptF_LptG"/>
    <property type="match status" value="1"/>
</dbReference>
<feature type="transmembrane region" description="Helical" evidence="6">
    <location>
        <begin position="337"/>
        <end position="357"/>
    </location>
</feature>
<organism evidence="7 8">
    <name type="scientific">Tichowtungia aerotolerans</name>
    <dbReference type="NCBI Taxonomy" id="2697043"/>
    <lineage>
        <taxon>Bacteria</taxon>
        <taxon>Pseudomonadati</taxon>
        <taxon>Kiritimatiellota</taxon>
        <taxon>Tichowtungiia</taxon>
        <taxon>Tichowtungiales</taxon>
        <taxon>Tichowtungiaceae</taxon>
        <taxon>Tichowtungia</taxon>
    </lineage>
</organism>
<keyword evidence="4 6" id="KW-1133">Transmembrane helix</keyword>
<evidence type="ECO:0000313" key="8">
    <source>
        <dbReference type="Proteomes" id="UP000464954"/>
    </source>
</evidence>
<dbReference type="GO" id="GO:0043190">
    <property type="term" value="C:ATP-binding cassette (ABC) transporter complex"/>
    <property type="evidence" value="ECO:0007669"/>
    <property type="project" value="TreeGrafter"/>
</dbReference>
<dbReference type="RefSeq" id="WP_160629925.1">
    <property type="nucleotide sequence ID" value="NZ_CP047593.1"/>
</dbReference>
<dbReference type="Proteomes" id="UP000464954">
    <property type="component" value="Chromosome"/>
</dbReference>
<evidence type="ECO:0000256" key="3">
    <source>
        <dbReference type="ARBA" id="ARBA00022692"/>
    </source>
</evidence>
<accession>A0A6P1MCB8</accession>
<keyword evidence="8" id="KW-1185">Reference proteome</keyword>
<evidence type="ECO:0000256" key="1">
    <source>
        <dbReference type="ARBA" id="ARBA00004651"/>
    </source>
</evidence>
<name>A0A6P1MCB8_9BACT</name>
<evidence type="ECO:0000256" key="4">
    <source>
        <dbReference type="ARBA" id="ARBA00022989"/>
    </source>
</evidence>
<keyword evidence="5 6" id="KW-0472">Membrane</keyword>
<dbReference type="InterPro" id="IPR005495">
    <property type="entry name" value="LptG/LptF_permease"/>
</dbReference>
<feature type="transmembrane region" description="Helical" evidence="6">
    <location>
        <begin position="49"/>
        <end position="75"/>
    </location>
</feature>
<evidence type="ECO:0000256" key="6">
    <source>
        <dbReference type="SAM" id="Phobius"/>
    </source>
</evidence>
<feature type="transmembrane region" description="Helical" evidence="6">
    <location>
        <begin position="96"/>
        <end position="118"/>
    </location>
</feature>
<dbReference type="EMBL" id="CP047593">
    <property type="protein sequence ID" value="QHI70753.1"/>
    <property type="molecule type" value="Genomic_DNA"/>
</dbReference>
<dbReference type="PANTHER" id="PTHR33529">
    <property type="entry name" value="SLR0882 PROTEIN-RELATED"/>
    <property type="match status" value="1"/>
</dbReference>
<evidence type="ECO:0000313" key="7">
    <source>
        <dbReference type="EMBL" id="QHI70753.1"/>
    </source>
</evidence>